<name>A0A6I9SF70_ELAGV</name>
<evidence type="ECO:0000313" key="5">
    <source>
        <dbReference type="RefSeq" id="XP_010942360.1"/>
    </source>
</evidence>
<dbReference type="PROSITE" id="PS00925">
    <property type="entry name" value="OLEEI"/>
    <property type="match status" value="1"/>
</dbReference>
<dbReference type="Pfam" id="PF01190">
    <property type="entry name" value="Pollen_Ole_e_1"/>
    <property type="match status" value="1"/>
</dbReference>
<dbReference type="GO" id="GO:0005615">
    <property type="term" value="C:extracellular space"/>
    <property type="evidence" value="ECO:0007669"/>
    <property type="project" value="InterPro"/>
</dbReference>
<organism evidence="4 5">
    <name type="scientific">Elaeis guineensis var. tenera</name>
    <name type="common">Oil palm</name>
    <dbReference type="NCBI Taxonomy" id="51953"/>
    <lineage>
        <taxon>Eukaryota</taxon>
        <taxon>Viridiplantae</taxon>
        <taxon>Streptophyta</taxon>
        <taxon>Embryophyta</taxon>
        <taxon>Tracheophyta</taxon>
        <taxon>Spermatophyta</taxon>
        <taxon>Magnoliopsida</taxon>
        <taxon>Liliopsida</taxon>
        <taxon>Arecaceae</taxon>
        <taxon>Arecoideae</taxon>
        <taxon>Cocoseae</taxon>
        <taxon>Elaeidinae</taxon>
        <taxon>Elaeis</taxon>
    </lineage>
</organism>
<dbReference type="KEGG" id="egu:105060385"/>
<keyword evidence="3" id="KW-0732">Signal</keyword>
<sequence length="174" mass="19243">MAKLQFLPVFVMLSLTLAGIALAHDPVTNIIGEASKTKDFTLEGRVYCDTCRTGFETDLTTYMPGAKVRLECMRYGTDELTYKAEATTDFLGIYQMTVPDDHSNDQCSVVLVKSSLDNCTEIEPGRDRVRITLAQDGGLLSNIRQANALGYLIDKPLLECGKLLQKYGFANDDD</sequence>
<reference evidence="5" key="1">
    <citation type="submission" date="2025-08" db="UniProtKB">
        <authorList>
            <consortium name="RefSeq"/>
        </authorList>
    </citation>
    <scope>IDENTIFICATION</scope>
</reference>
<dbReference type="PANTHER" id="PTHR31614">
    <property type="entry name" value="PROTEIN DOWNSTREAM OF FLC-RELATED"/>
    <property type="match status" value="1"/>
</dbReference>
<feature type="signal peptide" evidence="3">
    <location>
        <begin position="1"/>
        <end position="23"/>
    </location>
</feature>
<dbReference type="InterPro" id="IPR006040">
    <property type="entry name" value="Allergen_Ole_e_I_CS"/>
</dbReference>
<evidence type="ECO:0000256" key="2">
    <source>
        <dbReference type="ARBA" id="ARBA00023157"/>
    </source>
</evidence>
<dbReference type="AlphaFoldDB" id="A0A6I9SF70"/>
<dbReference type="RefSeq" id="XP_010942360.1">
    <property type="nucleotide sequence ID" value="XM_010944058.2"/>
</dbReference>
<protein>
    <submittedName>
        <fullName evidence="5">Pollen allergen Phl p 11</fullName>
    </submittedName>
</protein>
<gene>
    <name evidence="5" type="primary">LOC105060385</name>
</gene>
<keyword evidence="2" id="KW-1015">Disulfide bond</keyword>
<feature type="chain" id="PRO_5026971409" evidence="3">
    <location>
        <begin position="24"/>
        <end position="174"/>
    </location>
</feature>
<evidence type="ECO:0000256" key="1">
    <source>
        <dbReference type="ARBA" id="ARBA00010049"/>
    </source>
</evidence>
<dbReference type="OrthoDB" id="1896520at2759"/>
<dbReference type="FunCoup" id="A0A6I9SF70">
    <property type="interactions" value="2"/>
</dbReference>
<evidence type="ECO:0000256" key="3">
    <source>
        <dbReference type="SAM" id="SignalP"/>
    </source>
</evidence>
<evidence type="ECO:0000313" key="4">
    <source>
        <dbReference type="Proteomes" id="UP000504607"/>
    </source>
</evidence>
<dbReference type="Proteomes" id="UP000504607">
    <property type="component" value="Unplaced"/>
</dbReference>
<accession>A0A6I9SF70</accession>
<dbReference type="InterPro" id="IPR006041">
    <property type="entry name" value="Pollen_Ole_e1_allergen"/>
</dbReference>
<dbReference type="PANTHER" id="PTHR31614:SF28">
    <property type="entry name" value="OS05G0220300 PROTEIN"/>
    <property type="match status" value="1"/>
</dbReference>
<proteinExistence type="inferred from homology"/>
<comment type="similarity">
    <text evidence="1">Belongs to the Ole e I family.</text>
</comment>
<dbReference type="GeneID" id="105060385"/>
<keyword evidence="4" id="KW-1185">Reference proteome</keyword>
<dbReference type="InParanoid" id="A0A6I9SF70"/>